<reference evidence="1 2" key="1">
    <citation type="journal article" date="2019" name="Nat. Med.">
        <title>A library of human gut bacterial isolates paired with longitudinal multiomics data enables mechanistic microbiome research.</title>
        <authorList>
            <person name="Poyet M."/>
            <person name="Groussin M."/>
            <person name="Gibbons S.M."/>
            <person name="Avila-Pacheco J."/>
            <person name="Jiang X."/>
            <person name="Kearney S.M."/>
            <person name="Perrotta A.R."/>
            <person name="Berdy B."/>
            <person name="Zhao S."/>
            <person name="Lieberman T.D."/>
            <person name="Swanson P.K."/>
            <person name="Smith M."/>
            <person name="Roesemann S."/>
            <person name="Alexander J.E."/>
            <person name="Rich S.A."/>
            <person name="Livny J."/>
            <person name="Vlamakis H."/>
            <person name="Clish C."/>
            <person name="Bullock K."/>
            <person name="Deik A."/>
            <person name="Scott J."/>
            <person name="Pierce K.A."/>
            <person name="Xavier R.J."/>
            <person name="Alm E.J."/>
        </authorList>
    </citation>
    <scope>NUCLEOTIDE SEQUENCE [LARGE SCALE GENOMIC DNA]</scope>
    <source>
        <strain evidence="1 2">BIOML-A2</strain>
    </source>
</reference>
<evidence type="ECO:0000313" key="2">
    <source>
        <dbReference type="Proteomes" id="UP000434475"/>
    </source>
</evidence>
<proteinExistence type="predicted"/>
<sequence>MKNVAREATNGVIYGESGEIMKNGLRVVCPHCGEIGLYPGHGGSVNIWTVGAIERRECTKCRKQFHAISLTVPADVTPEEFYLKIKEGVKL</sequence>
<organism evidence="1 2">
    <name type="scientific">Flavonifractor plautii</name>
    <name type="common">Fusobacterium plautii</name>
    <dbReference type="NCBI Taxonomy" id="292800"/>
    <lineage>
        <taxon>Bacteria</taxon>
        <taxon>Bacillati</taxon>
        <taxon>Bacillota</taxon>
        <taxon>Clostridia</taxon>
        <taxon>Eubacteriales</taxon>
        <taxon>Oscillospiraceae</taxon>
        <taxon>Flavonifractor</taxon>
    </lineage>
</organism>
<gene>
    <name evidence="1" type="ORF">GKE97_16640</name>
</gene>
<dbReference type="AlphaFoldDB" id="A0A6I2R3B2"/>
<dbReference type="RefSeq" id="WP_172697873.1">
    <property type="nucleotide sequence ID" value="NZ_WKPR01000020.1"/>
</dbReference>
<dbReference type="Proteomes" id="UP000434475">
    <property type="component" value="Unassembled WGS sequence"/>
</dbReference>
<evidence type="ECO:0000313" key="1">
    <source>
        <dbReference type="EMBL" id="MSB21134.1"/>
    </source>
</evidence>
<dbReference type="EMBL" id="WKPR01000020">
    <property type="protein sequence ID" value="MSB21134.1"/>
    <property type="molecule type" value="Genomic_DNA"/>
</dbReference>
<comment type="caution">
    <text evidence="1">The sequence shown here is derived from an EMBL/GenBank/DDBJ whole genome shotgun (WGS) entry which is preliminary data.</text>
</comment>
<protein>
    <submittedName>
        <fullName evidence="1">Uncharacterized protein</fullName>
    </submittedName>
</protein>
<accession>A0A6I2R3B2</accession>
<name>A0A6I2R3B2_FLAPL</name>